<feature type="chain" id="PRO_5020631618" evidence="1">
    <location>
        <begin position="27"/>
        <end position="192"/>
    </location>
</feature>
<keyword evidence="3" id="KW-1185">Reference proteome</keyword>
<dbReference type="Proteomes" id="UP000295636">
    <property type="component" value="Unassembled WGS sequence"/>
</dbReference>
<evidence type="ECO:0000313" key="2">
    <source>
        <dbReference type="EMBL" id="TDF88855.1"/>
    </source>
</evidence>
<accession>A0A4R5K9C2</accession>
<dbReference type="AlphaFoldDB" id="A0A4R5K9C2"/>
<feature type="signal peptide" evidence="1">
    <location>
        <begin position="1"/>
        <end position="26"/>
    </location>
</feature>
<dbReference type="RefSeq" id="WP_133237059.1">
    <property type="nucleotide sequence ID" value="NZ_SMRT01000040.1"/>
</dbReference>
<proteinExistence type="predicted"/>
<sequence length="192" mass="21708">MIQSIRRMMLPALLCAVILPASSSHAAGEWRYYHPSQLVLTETTPLFNGKPLGMGGALAPVGASLAPQVVNCVGGFNREYYEIETWMGRKWVSADFRIYGQEPNAHRFKNQISETMYLYDEPFDDKKTTLSISPQIVESTDATDVGNRTFLKIKTWIGDKWLRMGEITTPVEAIQRWDEKTETWITISESVG</sequence>
<evidence type="ECO:0000313" key="3">
    <source>
        <dbReference type="Proteomes" id="UP000295636"/>
    </source>
</evidence>
<evidence type="ECO:0000256" key="1">
    <source>
        <dbReference type="SAM" id="SignalP"/>
    </source>
</evidence>
<comment type="caution">
    <text evidence="2">The sequence shown here is derived from an EMBL/GenBank/DDBJ whole genome shotgun (WGS) entry which is preliminary data.</text>
</comment>
<keyword evidence="1" id="KW-0732">Signal</keyword>
<dbReference type="OrthoDB" id="2513075at2"/>
<dbReference type="EMBL" id="SMRT01000040">
    <property type="protein sequence ID" value="TDF88855.1"/>
    <property type="molecule type" value="Genomic_DNA"/>
</dbReference>
<name>A0A4R5K9C2_9BACL</name>
<organism evidence="2 3">
    <name type="scientific">Paenibacillus piri</name>
    <dbReference type="NCBI Taxonomy" id="2547395"/>
    <lineage>
        <taxon>Bacteria</taxon>
        <taxon>Bacillati</taxon>
        <taxon>Bacillota</taxon>
        <taxon>Bacilli</taxon>
        <taxon>Bacillales</taxon>
        <taxon>Paenibacillaceae</taxon>
        <taxon>Paenibacillus</taxon>
    </lineage>
</organism>
<gene>
    <name evidence="2" type="ORF">E1757_35090</name>
</gene>
<protein>
    <submittedName>
        <fullName evidence="2">Uncharacterized protein</fullName>
    </submittedName>
</protein>
<reference evidence="2 3" key="1">
    <citation type="submission" date="2019-03" db="EMBL/GenBank/DDBJ databases">
        <title>This is whole genome sequence of Paenibacillus sp MS74 strain.</title>
        <authorList>
            <person name="Trinh H.N."/>
        </authorList>
    </citation>
    <scope>NUCLEOTIDE SEQUENCE [LARGE SCALE GENOMIC DNA]</scope>
    <source>
        <strain evidence="2 3">MS74</strain>
    </source>
</reference>